<organism evidence="4 5">
    <name type="scientific">Baudoinia panamericana (strain UAMH 10762)</name>
    <name type="common">Angels' share fungus</name>
    <name type="synonym">Baudoinia compniacensis (strain UAMH 10762)</name>
    <dbReference type="NCBI Taxonomy" id="717646"/>
    <lineage>
        <taxon>Eukaryota</taxon>
        <taxon>Fungi</taxon>
        <taxon>Dikarya</taxon>
        <taxon>Ascomycota</taxon>
        <taxon>Pezizomycotina</taxon>
        <taxon>Dothideomycetes</taxon>
        <taxon>Dothideomycetidae</taxon>
        <taxon>Mycosphaerellales</taxon>
        <taxon>Teratosphaeriaceae</taxon>
        <taxon>Baudoinia</taxon>
    </lineage>
</organism>
<dbReference type="STRING" id="717646.M2NE69"/>
<evidence type="ECO:0000313" key="5">
    <source>
        <dbReference type="Proteomes" id="UP000011761"/>
    </source>
</evidence>
<reference evidence="4 5" key="1">
    <citation type="journal article" date="2012" name="PLoS Pathog.">
        <title>Diverse lifestyles and strategies of plant pathogenesis encoded in the genomes of eighteen Dothideomycetes fungi.</title>
        <authorList>
            <person name="Ohm R.A."/>
            <person name="Feau N."/>
            <person name="Henrissat B."/>
            <person name="Schoch C.L."/>
            <person name="Horwitz B.A."/>
            <person name="Barry K.W."/>
            <person name="Condon B.J."/>
            <person name="Copeland A.C."/>
            <person name="Dhillon B."/>
            <person name="Glaser F."/>
            <person name="Hesse C.N."/>
            <person name="Kosti I."/>
            <person name="LaButti K."/>
            <person name="Lindquist E.A."/>
            <person name="Lucas S."/>
            <person name="Salamov A.A."/>
            <person name="Bradshaw R.E."/>
            <person name="Ciuffetti L."/>
            <person name="Hamelin R.C."/>
            <person name="Kema G.H.J."/>
            <person name="Lawrence C."/>
            <person name="Scott J.A."/>
            <person name="Spatafora J.W."/>
            <person name="Turgeon B.G."/>
            <person name="de Wit P.J.G.M."/>
            <person name="Zhong S."/>
            <person name="Goodwin S.B."/>
            <person name="Grigoriev I.V."/>
        </authorList>
    </citation>
    <scope>NUCLEOTIDE SEQUENCE [LARGE SCALE GENOMIC DNA]</scope>
    <source>
        <strain evidence="4 5">UAMH 10762</strain>
    </source>
</reference>
<dbReference type="Proteomes" id="UP000011761">
    <property type="component" value="Unassembled WGS sequence"/>
</dbReference>
<feature type="domain" description="CCZ1/INTU/HSP4 first Longin" evidence="3">
    <location>
        <begin position="16"/>
        <end position="122"/>
    </location>
</feature>
<evidence type="ECO:0000256" key="2">
    <source>
        <dbReference type="SAM" id="MobiDB-lite"/>
    </source>
</evidence>
<dbReference type="HOGENOM" id="CLU_009628_0_0_1"/>
<name>M2NE69_BAUPA</name>
<feature type="compositionally biased region" description="Acidic residues" evidence="2">
    <location>
        <begin position="533"/>
        <end position="542"/>
    </location>
</feature>
<dbReference type="eggNOG" id="KOG2622">
    <property type="taxonomic scope" value="Eukaryota"/>
</dbReference>
<comment type="similarity">
    <text evidence="1">Belongs to the CCZ1 family.</text>
</comment>
<dbReference type="KEGG" id="bcom:BAUCODRAFT_575445"/>
<dbReference type="OrthoDB" id="240546at2759"/>
<feature type="region of interest" description="Disordered" evidence="2">
    <location>
        <begin position="407"/>
        <end position="429"/>
    </location>
</feature>
<feature type="compositionally biased region" description="Basic and acidic residues" evidence="2">
    <location>
        <begin position="355"/>
        <end position="378"/>
    </location>
</feature>
<gene>
    <name evidence="4" type="ORF">BAUCODRAFT_575445</name>
</gene>
<dbReference type="GO" id="GO:0035658">
    <property type="term" value="C:Mon1-Ccz1 complex"/>
    <property type="evidence" value="ECO:0007669"/>
    <property type="project" value="InterPro"/>
</dbReference>
<feature type="region of interest" description="Disordered" evidence="2">
    <location>
        <begin position="49"/>
        <end position="70"/>
    </location>
</feature>
<dbReference type="PANTHER" id="PTHR13056">
    <property type="entry name" value="VACUOLAR FUSION PROTEIN CCZ1 HOMOLOG-RELATED"/>
    <property type="match status" value="1"/>
</dbReference>
<dbReference type="PANTHER" id="PTHR13056:SF0">
    <property type="entry name" value="VACUOLAR FUSION PROTEIN CCZ1 HOMOLOG-RELATED"/>
    <property type="match status" value="1"/>
</dbReference>
<evidence type="ECO:0000259" key="3">
    <source>
        <dbReference type="Pfam" id="PF19031"/>
    </source>
</evidence>
<evidence type="ECO:0000256" key="1">
    <source>
        <dbReference type="ARBA" id="ARBA00005352"/>
    </source>
</evidence>
<proteinExistence type="inferred from homology"/>
<feature type="compositionally biased region" description="Polar residues" evidence="2">
    <location>
        <begin position="458"/>
        <end position="468"/>
    </location>
</feature>
<dbReference type="OMA" id="IYDLVWD"/>
<feature type="compositionally biased region" description="Basic and acidic residues" evidence="2">
    <location>
        <begin position="407"/>
        <end position="422"/>
    </location>
</feature>
<dbReference type="GeneID" id="19115710"/>
<feature type="region of interest" description="Disordered" evidence="2">
    <location>
        <begin position="337"/>
        <end position="394"/>
    </location>
</feature>
<dbReference type="RefSeq" id="XP_007675850.1">
    <property type="nucleotide sequence ID" value="XM_007677660.1"/>
</dbReference>
<feature type="region of interest" description="Disordered" evidence="2">
    <location>
        <begin position="447"/>
        <end position="560"/>
    </location>
</feature>
<feature type="compositionally biased region" description="Basic and acidic residues" evidence="2">
    <location>
        <begin position="544"/>
        <end position="553"/>
    </location>
</feature>
<sequence length="858" mass="94155">MSAPQWSNKVQPARLSFLALYNPTLGPTDETFQDQVVFWYSRAAQEARNAARKSGRSDAADGDAAREEENEKLRQIGLAQGMVDFARSFSNGEPVDSVETEKSRIVLHELEEGWWILASVDLTRLPAIAHAPAEQTKKSGEQVRANPSVEYSSREVSPPALLIQQLVQAHCIFSLHHGPSLTELFVRLGRAKLCSALDRFWTRFAKTWEVLLHGNPAADVFGGVKLASGGELGIGVGEEEWGSGEREVLEDLSYRTEGLIDLVVSRFGEPATALASREASLPEDELLPWMGSGRQPASADGVVFGGLGAISRSSLRDISLWTRQVYTYGEHAYGVKDNPLRDRRKRRRRNPLEPQKADRRPQIHDRTASQDHAADQAEHTPQLNTMHRPGIPPPIVSAAEIALDKATKNADEDISREDDTEKPSVSTTMGIPDQYMKYLTFGLSELGRSSKAKRPTPASRTSASNGETLQARMARQRRQENKGHFLIGLTGDLEGLPDGEEVDETDGSYHDEGGGPRTVLRTLQVECRPRDEDAMEDNENDLEATMRRDKDEATPSDQGTNSMQRVRVLVYVHRPFIYCFIFANRTSSLQYASFYKELHRTLTPIHKSLLSSTSVAKVAQRIELSHVEPADDTASVMSTTSNKLPHKGGAALSETRPIFDLIYDPRLLTVHTSIPNIPEPGTPAAEGLVTVDKSSQSSVPPGWTRIDALNVHSQVLSTLQSVQRRHNEIERTSKTSRGWWVVCMRVPPSAPPNGSPAAGGRDDISNEEPSSAVTARTEPDMQRVAFLIRKSSNSIPGNKVLSSSTAASGMWSTFALRAAPNADEKAGGVSSGWGPSSLANGMGVDARRYVEGLLSLNR</sequence>
<keyword evidence="5" id="KW-1185">Reference proteome</keyword>
<feature type="compositionally biased region" description="Basic and acidic residues" evidence="2">
    <location>
        <begin position="55"/>
        <end position="70"/>
    </location>
</feature>
<dbReference type="GO" id="GO:0016192">
    <property type="term" value="P:vesicle-mediated transport"/>
    <property type="evidence" value="ECO:0007669"/>
    <property type="project" value="InterPro"/>
</dbReference>
<protein>
    <recommendedName>
        <fullName evidence="3">CCZ1/INTU/HSP4 first Longin domain-containing protein</fullName>
    </recommendedName>
</protein>
<feature type="compositionally biased region" description="Acidic residues" evidence="2">
    <location>
        <begin position="495"/>
        <end position="506"/>
    </location>
</feature>
<feature type="region of interest" description="Disordered" evidence="2">
    <location>
        <begin position="747"/>
        <end position="775"/>
    </location>
</feature>
<dbReference type="InterPro" id="IPR043987">
    <property type="entry name" value="CCZ1/INTU/HSP4_longin_1"/>
</dbReference>
<accession>M2NE69</accession>
<dbReference type="InterPro" id="IPR013176">
    <property type="entry name" value="Ccz1"/>
</dbReference>
<evidence type="ECO:0000313" key="4">
    <source>
        <dbReference type="EMBL" id="EMC97504.1"/>
    </source>
</evidence>
<dbReference type="Pfam" id="PF19031">
    <property type="entry name" value="Intu_longin_1"/>
    <property type="match status" value="1"/>
</dbReference>
<dbReference type="AlphaFoldDB" id="M2NE69"/>
<dbReference type="EMBL" id="KB445554">
    <property type="protein sequence ID" value="EMC97504.1"/>
    <property type="molecule type" value="Genomic_DNA"/>
</dbReference>